<feature type="domain" description="Carrier" evidence="8">
    <location>
        <begin position="775"/>
        <end position="850"/>
    </location>
</feature>
<dbReference type="FunFam" id="3.40.50.12780:FF:000012">
    <property type="entry name" value="Non-ribosomal peptide synthetase"/>
    <property type="match status" value="2"/>
</dbReference>
<dbReference type="FunFam" id="3.40.50.980:FF:000001">
    <property type="entry name" value="Non-ribosomal peptide synthetase"/>
    <property type="match status" value="2"/>
</dbReference>
<dbReference type="GO" id="GO:0031177">
    <property type="term" value="F:phosphopantetheine binding"/>
    <property type="evidence" value="ECO:0007669"/>
    <property type="project" value="TreeGrafter"/>
</dbReference>
<dbReference type="GO" id="GO:0008610">
    <property type="term" value="P:lipid biosynthetic process"/>
    <property type="evidence" value="ECO:0007669"/>
    <property type="project" value="UniProtKB-ARBA"/>
</dbReference>
<dbReference type="GO" id="GO:0003824">
    <property type="term" value="F:catalytic activity"/>
    <property type="evidence" value="ECO:0007669"/>
    <property type="project" value="UniProtKB-KW"/>
</dbReference>
<dbReference type="RefSeq" id="WP_052741529.1">
    <property type="nucleotide sequence ID" value="NZ_LN831776.1"/>
</dbReference>
<keyword evidence="5" id="KW-0677">Repeat</keyword>
<dbReference type="Gene3D" id="1.10.1200.10">
    <property type="entry name" value="ACP-like"/>
    <property type="match status" value="2"/>
</dbReference>
<dbReference type="InterPro" id="IPR010071">
    <property type="entry name" value="AA_adenyl_dom"/>
</dbReference>
<evidence type="ECO:0000313" key="10">
    <source>
        <dbReference type="Proteomes" id="UP000033163"/>
    </source>
</evidence>
<dbReference type="Gene3D" id="3.40.50.980">
    <property type="match status" value="4"/>
</dbReference>
<dbReference type="InterPro" id="IPR000873">
    <property type="entry name" value="AMP-dep_synth/lig_dom"/>
</dbReference>
<evidence type="ECO:0000256" key="1">
    <source>
        <dbReference type="ARBA" id="ARBA00001957"/>
    </source>
</evidence>
<dbReference type="Pfam" id="PF00668">
    <property type="entry name" value="Condensation"/>
    <property type="match status" value="3"/>
</dbReference>
<dbReference type="Pfam" id="PF00501">
    <property type="entry name" value="AMP-binding"/>
    <property type="match status" value="2"/>
</dbReference>
<dbReference type="Proteomes" id="UP000033163">
    <property type="component" value="Chromosome I"/>
</dbReference>
<dbReference type="GO" id="GO:0005829">
    <property type="term" value="C:cytosol"/>
    <property type="evidence" value="ECO:0007669"/>
    <property type="project" value="TreeGrafter"/>
</dbReference>
<organism evidence="9 10">
    <name type="scientific">Paenibacillus riograndensis SBR5</name>
    <dbReference type="NCBI Taxonomy" id="1073571"/>
    <lineage>
        <taxon>Bacteria</taxon>
        <taxon>Bacillati</taxon>
        <taxon>Bacillota</taxon>
        <taxon>Bacilli</taxon>
        <taxon>Bacillales</taxon>
        <taxon>Paenibacillaceae</taxon>
        <taxon>Paenibacillus</taxon>
        <taxon>Paenibacillus sonchi group</taxon>
    </lineage>
</organism>
<dbReference type="GO" id="GO:0043041">
    <property type="term" value="P:amino acid activation for nonribosomal peptide biosynthetic process"/>
    <property type="evidence" value="ECO:0007669"/>
    <property type="project" value="TreeGrafter"/>
</dbReference>
<name>A0A0E4HDD5_9BACL</name>
<evidence type="ECO:0000256" key="7">
    <source>
        <dbReference type="ARBA" id="ARBA00023268"/>
    </source>
</evidence>
<dbReference type="GO" id="GO:0044550">
    <property type="term" value="P:secondary metabolite biosynthetic process"/>
    <property type="evidence" value="ECO:0007669"/>
    <property type="project" value="TreeGrafter"/>
</dbReference>
<dbReference type="InterPro" id="IPR006162">
    <property type="entry name" value="Ppantetheine_attach_site"/>
</dbReference>
<dbReference type="FunFam" id="3.30.300.30:FF:000015">
    <property type="entry name" value="Nonribosomal peptide synthase SidD"/>
    <property type="match status" value="1"/>
</dbReference>
<reference evidence="10" key="1">
    <citation type="submission" date="2015-03" db="EMBL/GenBank/DDBJ databases">
        <authorList>
            <person name="Wibberg D."/>
        </authorList>
    </citation>
    <scope>NUCLEOTIDE SEQUENCE [LARGE SCALE GENOMIC DNA]</scope>
</reference>
<dbReference type="NCBIfam" id="TIGR01733">
    <property type="entry name" value="AA-adenyl-dom"/>
    <property type="match status" value="2"/>
</dbReference>
<dbReference type="Gene3D" id="3.30.300.30">
    <property type="match status" value="2"/>
</dbReference>
<dbReference type="PROSITE" id="PS50075">
    <property type="entry name" value="CARRIER"/>
    <property type="match status" value="2"/>
</dbReference>
<dbReference type="InterPro" id="IPR020845">
    <property type="entry name" value="AMP-binding_CS"/>
</dbReference>
<evidence type="ECO:0000256" key="4">
    <source>
        <dbReference type="ARBA" id="ARBA00022553"/>
    </source>
</evidence>
<dbReference type="InterPro" id="IPR036736">
    <property type="entry name" value="ACP-like_sf"/>
</dbReference>
<dbReference type="GO" id="GO:0017000">
    <property type="term" value="P:antibiotic biosynthetic process"/>
    <property type="evidence" value="ECO:0007669"/>
    <property type="project" value="UniProtKB-KW"/>
</dbReference>
<dbReference type="SUPFAM" id="SSF52777">
    <property type="entry name" value="CoA-dependent acyltransferases"/>
    <property type="match status" value="4"/>
</dbReference>
<dbReference type="SUPFAM" id="SSF47336">
    <property type="entry name" value="ACP-like"/>
    <property type="match status" value="2"/>
</dbReference>
<dbReference type="CDD" id="cd05930">
    <property type="entry name" value="A_NRPS"/>
    <property type="match status" value="1"/>
</dbReference>
<dbReference type="PANTHER" id="PTHR45527:SF1">
    <property type="entry name" value="FATTY ACID SYNTHASE"/>
    <property type="match status" value="1"/>
</dbReference>
<accession>A0A0E4HDD5</accession>
<evidence type="ECO:0000256" key="6">
    <source>
        <dbReference type="ARBA" id="ARBA00023194"/>
    </source>
</evidence>
<dbReference type="FunFam" id="1.10.1200.10:FF:000005">
    <property type="entry name" value="Nonribosomal peptide synthetase 1"/>
    <property type="match status" value="2"/>
</dbReference>
<dbReference type="HOGENOM" id="CLU_000022_0_5_9"/>
<comment type="cofactor">
    <cofactor evidence="1">
        <name>pantetheine 4'-phosphate</name>
        <dbReference type="ChEBI" id="CHEBI:47942"/>
    </cofactor>
</comment>
<keyword evidence="3" id="KW-0596">Phosphopantetheine</keyword>
<protein>
    <recommendedName>
        <fullName evidence="8">Carrier domain-containing protein</fullName>
    </recommendedName>
</protein>
<keyword evidence="4" id="KW-0597">Phosphoprotein</keyword>
<dbReference type="EMBL" id="LN831776">
    <property type="protein sequence ID" value="CQR58131.1"/>
    <property type="molecule type" value="Genomic_DNA"/>
</dbReference>
<dbReference type="PROSITE" id="PS00455">
    <property type="entry name" value="AMP_BINDING"/>
    <property type="match status" value="2"/>
</dbReference>
<dbReference type="KEGG" id="pri:PRIO_5744"/>
<evidence type="ECO:0000256" key="2">
    <source>
        <dbReference type="ARBA" id="ARBA00006432"/>
    </source>
</evidence>
<dbReference type="Pfam" id="PF13193">
    <property type="entry name" value="AMP-binding_C"/>
    <property type="match status" value="1"/>
</dbReference>
<evidence type="ECO:0000256" key="5">
    <source>
        <dbReference type="ARBA" id="ARBA00022737"/>
    </source>
</evidence>
<proteinExistence type="inferred from homology"/>
<evidence type="ECO:0000259" key="8">
    <source>
        <dbReference type="PROSITE" id="PS50075"/>
    </source>
</evidence>
<dbReference type="PANTHER" id="PTHR45527">
    <property type="entry name" value="NONRIBOSOMAL PEPTIDE SYNTHETASE"/>
    <property type="match status" value="1"/>
</dbReference>
<dbReference type="InterPro" id="IPR009081">
    <property type="entry name" value="PP-bd_ACP"/>
</dbReference>
<feature type="domain" description="Carrier" evidence="8">
    <location>
        <begin position="1807"/>
        <end position="1881"/>
    </location>
</feature>
<dbReference type="InterPro" id="IPR025110">
    <property type="entry name" value="AMP-bd_C"/>
</dbReference>
<gene>
    <name evidence="9" type="ORF">PRIO_5744</name>
</gene>
<dbReference type="InterPro" id="IPR023213">
    <property type="entry name" value="CAT-like_dom_sf"/>
</dbReference>
<dbReference type="NCBIfam" id="NF003417">
    <property type="entry name" value="PRK04813.1"/>
    <property type="match status" value="2"/>
</dbReference>
<dbReference type="Gene3D" id="2.30.38.10">
    <property type="entry name" value="Luciferase, Domain 3"/>
    <property type="match status" value="2"/>
</dbReference>
<dbReference type="Pfam" id="PF00550">
    <property type="entry name" value="PP-binding"/>
    <property type="match status" value="2"/>
</dbReference>
<dbReference type="Gene3D" id="3.30.559.30">
    <property type="entry name" value="Nonribosomal peptide synthetase, condensation domain"/>
    <property type="match status" value="2"/>
</dbReference>
<dbReference type="InterPro" id="IPR045851">
    <property type="entry name" value="AMP-bd_C_sf"/>
</dbReference>
<dbReference type="SUPFAM" id="SSF56801">
    <property type="entry name" value="Acetyl-CoA synthetase-like"/>
    <property type="match status" value="2"/>
</dbReference>
<keyword evidence="7" id="KW-0511">Multifunctional enzyme</keyword>
<evidence type="ECO:0000313" key="9">
    <source>
        <dbReference type="EMBL" id="CQR58131.1"/>
    </source>
</evidence>
<dbReference type="PROSITE" id="PS00012">
    <property type="entry name" value="PHOSPHOPANTETHEINE"/>
    <property type="match status" value="2"/>
</dbReference>
<keyword evidence="6" id="KW-0045">Antibiotic biosynthesis</keyword>
<dbReference type="InterPro" id="IPR001242">
    <property type="entry name" value="Condensation_dom"/>
</dbReference>
<sequence length="2351" mass="267021">MSIQNANINVLLSTSEMKKKKKYWLNRVVGSETDSRILTDPHKSALGIEGKESLRLDIPDGLFQQLQHLSNRSDDSLYYILLTALKWLIVKHTESSIITVASPVYMDENSTSEAYNHYVPIIDTFTTGMTFRESLLQVRETTLGAYDHQDYPFDKIIEDVQAISDRDFSFVRHVLCLLTNIHNDAVIPDVGSNIVFGFTRDDAGISLNLIYNLKYFTRNFVMQLAKQYFQILKGAAENVSIKLGSMSLLSAEESLKLLKEQTRTYQNMEDMTLYELFEKQVRQTPDHVAVKFNNQSITYRDLNAKANKLARVLRNQGVGANQIVGLLVERSIDMAVGILGILKSGAAYLPLDIKSPEERLQFLIEDAGIEVAVSNKQTEEKLKRDGLTVIRLDDDVLLENESDLDLILGRALDHPAYVIYTSGTTGQPKGVIIEHRSISNTIQWRKSEYSFDASDRMLQLFSYIFDGFLTSFFTPIVSGATVVFLDETEARDPLAIIQLITLHKITHFIAVPTLYSALLRNMKPEEAQSLRIVTLAGEKVTPNLLIASKQLHPGMEIVNEYGPTESSVLATLKRDLKPDDTELTIGKPIGNTRVYIVGDNLELKAAGMVGELCISGAGLARGYLHNEVLTRDKFVSNPFEANERMYRTGDLARWTTGGEIEIIGRADTQVKLRGYRIELGEIENRLLEYNGITEAVVALWEDQNDNSRICAYIVCDRVLSALELRESLSKSLPEYMLPTHFFQLEQFPMTPTGKMDRNALRNNQDLKELGARFQHPTNEIESRLVEIWKNVLEVDKVSIHDNFFMLGGHSLKATMLLSRLHKEFQVEIELDEIFEKQTICNLAALIKSKRPGTYSSILPTEKRDYYPMSSAQKRMYALYHLEGESTSYNMPEVMVMEGELDVGQVESVLRQMISRHEILRTSFHMIHHEPVQVVHDTIDFSIDYTEEKIDDIRLEADRFIQPFDLDTSPLFRVKIIKIASRHYLFMFDMHHIISDGISIGLFIKELALLYGNAVLPEPEIQFKDFSVWEKESAENGDFKQQEEFWLKMFKGEVPLLELPVDYKRPVHKSYEGSKIPFTLDKETTRKLKELAGDNGATLYMLLLALFNIMLSKITNQEDIIVGSPVTRRRQVELESVMGMFSNTLAMRNFPAGNKRFKDFLNEVKSSALSAFDNQDYQFEEMISKLDIVRDTGRNPLFDAMLILQNIAVNQFQFGEMKVSFYEHEHNISRFDITLHCLEGLDGLLHCSFEYCTRLFKRETVETMIDYLKAIVNQVIADREIRISDICMVSENAVQQILAFNQTSFDLPADQTIHGLFEEQAKRRGDEPALEFLDQTMSYGELNKRANQLARLLREKGVTAGSVVGLMFERSFEMMIGWLGILKSGGAYLPIDPDYPGERIKFMIEDSGIQLVLTQNIPYNWLDFDGEVIDLNCAGLNNMDGSNLPVINRSSDLAYMIYTSGTTGKPKGTLLEHKGIVNLTASNKEQLKIQDRERVVQFSSISFDVSLMDISMSILLGGTLCLTTKEILNDNSCFEAFLNSNRITAAILPPTYLANLNPNNIHTVDKMITIGSAISSGLVNEWKRKCEYINAYGPTETTVYSSVWIANKQGEVDDPVPIGKPILNTQMYILDKYRNLQPVGIPGELCIGGIGLTRGYWKRPEMTADKIITAADSRIGKVYRTGDLARWLPDGNLEYLGRMDEQVKIRGFRVEPQEIKAELLKIEGIKDVIVTHRKNQLQHASICAYYISAMDYSVTELRKQLLSKLPEFMIPAYFVRMEAFPLTSNGKIDQKLLPVPENSMQRHSGYIPPRNEIELMLAEVWEEVLRLEKVGIEDNFFEVGGDSLKAMQVAAILGKHRLHMEIKDLFHRQKIAELSECVRDLRNNPIVENPVGRIDSSGTEGDASIEVLCSIWLAEIKDQELRHTESIRNAPLVGKHLPAAVQKYHLMNAEKVHTSIPFRSCGDIGKIQKAILRLVNEQVLLRSVIVNDGENTYFYEHGSVYNLPFILIDLSGFDAARRSECLAYLQDHFNKLPFERDNGLLYRLVLVQTAPEDYMLLYSADHAVSDGLSLGIITDQLAAYFAGDSSLPVHSLKHHQNYWDYADQMQKGPQNLSEQQLCGMFRLAAFAAQARELEKYINSKNRHKSTMLDLVIPLRLGNKEKSHWQLALEVMIPLCGKMFGIREVPFWLVNNGRRYEENLYYDIVGDFADVIPVLAGNNQTDSLEKWIQHLVNECVKGNISFVNLMLNGGTAYPFAETSRLLEKLYSGASIMFNYYGVLQSCSEDLTLQEIAVSAEYGERAEDSNGKIGFYVWQGEDYLKLKIILPFEEDRDDLLFVLQEAAGNIQPIVTQRD</sequence>
<dbReference type="Gene3D" id="3.30.559.10">
    <property type="entry name" value="Chloramphenicol acetyltransferase-like domain"/>
    <property type="match status" value="2"/>
</dbReference>
<dbReference type="CDD" id="cd19531">
    <property type="entry name" value="LCL_NRPS-like"/>
    <property type="match status" value="1"/>
</dbReference>
<dbReference type="PATRIC" id="fig|1073571.4.peg.6167"/>
<evidence type="ECO:0000256" key="3">
    <source>
        <dbReference type="ARBA" id="ARBA00022450"/>
    </source>
</evidence>
<comment type="similarity">
    <text evidence="2">Belongs to the ATP-dependent AMP-binding enzyme family.</text>
</comment>